<keyword evidence="4" id="KW-1185">Reference proteome</keyword>
<dbReference type="InterPro" id="IPR046496">
    <property type="entry name" value="DUF6589"/>
</dbReference>
<feature type="region of interest" description="Disordered" evidence="1">
    <location>
        <begin position="59"/>
        <end position="81"/>
    </location>
</feature>
<evidence type="ECO:0000256" key="1">
    <source>
        <dbReference type="SAM" id="MobiDB-lite"/>
    </source>
</evidence>
<feature type="domain" description="DUF6589" evidence="2">
    <location>
        <begin position="371"/>
        <end position="821"/>
    </location>
</feature>
<evidence type="ECO:0000313" key="4">
    <source>
        <dbReference type="Proteomes" id="UP001437256"/>
    </source>
</evidence>
<proteinExistence type="predicted"/>
<organism evidence="3 4">
    <name type="scientific">Marasmius tenuissimus</name>
    <dbReference type="NCBI Taxonomy" id="585030"/>
    <lineage>
        <taxon>Eukaryota</taxon>
        <taxon>Fungi</taxon>
        <taxon>Dikarya</taxon>
        <taxon>Basidiomycota</taxon>
        <taxon>Agaricomycotina</taxon>
        <taxon>Agaricomycetes</taxon>
        <taxon>Agaricomycetidae</taxon>
        <taxon>Agaricales</taxon>
        <taxon>Marasmiineae</taxon>
        <taxon>Marasmiaceae</taxon>
        <taxon>Marasmius</taxon>
    </lineage>
</organism>
<dbReference type="EMBL" id="JBBXMP010000086">
    <property type="protein sequence ID" value="KAL0063202.1"/>
    <property type="molecule type" value="Genomic_DNA"/>
</dbReference>
<reference evidence="3 4" key="1">
    <citation type="submission" date="2024-05" db="EMBL/GenBank/DDBJ databases">
        <title>A draft genome resource for the thread blight pathogen Marasmius tenuissimus strain MS-2.</title>
        <authorList>
            <person name="Yulfo-Soto G.E."/>
            <person name="Baruah I.K."/>
            <person name="Amoako-Attah I."/>
            <person name="Bukari Y."/>
            <person name="Meinhardt L.W."/>
            <person name="Bailey B.A."/>
            <person name="Cohen S.P."/>
        </authorList>
    </citation>
    <scope>NUCLEOTIDE SEQUENCE [LARGE SCALE GENOMIC DNA]</scope>
    <source>
        <strain evidence="3 4">MS-2</strain>
    </source>
</reference>
<comment type="caution">
    <text evidence="3">The sequence shown here is derived from an EMBL/GenBank/DDBJ whole genome shotgun (WGS) entry which is preliminary data.</text>
</comment>
<protein>
    <recommendedName>
        <fullName evidence="2">DUF6589 domain-containing protein</fullName>
    </recommendedName>
</protein>
<sequence>MEIPFHPPKSKRKKYMDGCESEEEEIKKKLSLFFEFMKNNLKWTYGELLYHSTNKRWISQKEKEKRKEETRGKGKGRADSETLQHAQVIQHFFRASGKFSPGQILQNWLLHPTGARSFKDEGPMYSTSVPYHKNRGMRQALTSFAVQIVSAKLLQEAEIAIDVKKGGLHVSLSEKASLAGNQLKWVNVGSVTVEHVRGIIQEKQPLTWELILQLAARKTRLGENVDKAKQRRPPEIVATHIISSINYSHSSRANLLPVATGLLHFGSQASADLFAHHSRIASMPAWTSSAKALRILSKQEAEITYQHGSNENTMGIIRFDNEQNYHAQRDSRIGRRNRLIIGLGATYYEGDGLDPRDFDLEVKRAMLDKNLRSEVTVEKLLGLIDHQHLETIGVLHMLLPLTQYIPQARSHQEHVYLLFRTRAAKVRAPAAAATEVHPLASTSKNEVNFSELKDGLLDFMAQTGQTADKHASRMIPIGGDGLSYEKLIQLKELLQFHENKFESMELIEPILEWWHAEWTNLSRIMATHWGSPLSHDPSTLGHSATKIDHKPPSNFKKVDYFSASHLVNLVFDMRVLDCWRVAFKAENLFEHFEKLETEKKLPEFEDLEKVARQIFRSYISNRAQQRALMAYDGSGTVPLDSTSWPSDAPTIPKRDDSHNGKGVQPEKPFLGDKVLARNIAFMFDAMVAKEIMFASADGDAGRVYEMTKITMFSFGGSSHKKYNTYKLETIVNLEYECTPKMKEGYLSMSLPNLSGIPGHHAGGDFLQEYFNRLTDAMVQRKGIEYGGDWMRNVWSRNLHHIARLKASWLNGLGLTTHGKRHTNPPITAEMKVLMSNNKENKISIFVPGRIIEEEVPNDFRGGVKYMRDGKVAKWKGRTTRYRGLTRENAMLLRTQLERDGDDTIEEEEDEEAKDENENENEDQPHDRAFGVMHLVDGQPEFFNAEREIDMLMSAAACDEWEESDDELPELRDVLWGASGIDNSDEEES</sequence>
<evidence type="ECO:0000259" key="2">
    <source>
        <dbReference type="Pfam" id="PF20231"/>
    </source>
</evidence>
<feature type="region of interest" description="Disordered" evidence="1">
    <location>
        <begin position="893"/>
        <end position="926"/>
    </location>
</feature>
<dbReference type="Pfam" id="PF20231">
    <property type="entry name" value="DUF6589"/>
    <property type="match status" value="1"/>
</dbReference>
<evidence type="ECO:0000313" key="3">
    <source>
        <dbReference type="EMBL" id="KAL0063202.1"/>
    </source>
</evidence>
<accession>A0ABR2ZPZ6</accession>
<name>A0ABR2ZPZ6_9AGAR</name>
<dbReference type="Proteomes" id="UP001437256">
    <property type="component" value="Unassembled WGS sequence"/>
</dbReference>
<gene>
    <name evidence="3" type="ORF">AAF712_009900</name>
</gene>
<feature type="compositionally biased region" description="Acidic residues" evidence="1">
    <location>
        <begin position="899"/>
        <end position="921"/>
    </location>
</feature>
<feature type="region of interest" description="Disordered" evidence="1">
    <location>
        <begin position="642"/>
        <end position="664"/>
    </location>
</feature>